<dbReference type="PROSITE" id="PS51029">
    <property type="entry name" value="MADF"/>
    <property type="match status" value="3"/>
</dbReference>
<dbReference type="GO" id="GO:0006357">
    <property type="term" value="P:regulation of transcription by RNA polymerase II"/>
    <property type="evidence" value="ECO:0007669"/>
    <property type="project" value="TreeGrafter"/>
</dbReference>
<dbReference type="InterPro" id="IPR039353">
    <property type="entry name" value="TF_Adf1"/>
</dbReference>
<sequence>MVFPKQKEPLKEDARALELIAIIESQPLLWDKTHPDYRRKAKVENAWQQVSAKIGCTVKNCRSRWYLLRIQYCSNRRNVLKSSQNGKAPSFQPTWYAYNAMSFLQKTVDEFRRSTPLPADVEDFPMNDNADNYQNISQTILESTITPSIRCEAYRADDSERQILAPFIELLAQRLLRKERTQLEEIENEILNLNTNVYEECDSATEISNGLDSSTLKQKTSMDEYSHLFSSEKTLELIAVVERHPLLWDKTHLEYKNAKVTENAWRLVATTMKLDVELCKEKWTVLRAQFRKARRRIVLSSQQETGTNDIYQPSWYAYEAMSFLNEAAEYETKTADANNTHFANTKEKDLLDECAHSFSRENSLTLVSIIESLPVLWDRSMRDTKYAKKADDAWQLVAARVGSEQLYRPSWYAYEAMQFLKRTLDNERAINDASTTNGDELSVENSCFRSNENTLEFIAIVESHPFIWNKAHPDYRNVAKLENAWQLVADEMDLDVEDCKDKWNSLRAQFRRVRRKWLQSTKNEIGCDWMYKPSWYAYDAMTFLIDVIQHGKAKKKKLSSYLYANPRKVLKGDDGYFLDSLKILNEAEDSSEEDEQLSSIDGLSYQGHLSDEAEYLEEHEQQIGEGQQLGVENCVERVSSIANSSHQPQLFNEEEEYLEENEDLLSNQDHLSDKEEYLEEQEQQLGVENCVERVSNIVGSSNQAQLFQEEEEYLEDTEDILVKSESILP</sequence>
<dbReference type="AlphaFoldDB" id="A0A182K7V7"/>
<dbReference type="EnsemblMetazoa" id="ACHR006842-RA">
    <property type="protein sequence ID" value="ACHR006842-PA"/>
    <property type="gene ID" value="ACHR006842"/>
</dbReference>
<feature type="domain" description="MADF" evidence="2">
    <location>
        <begin position="18"/>
        <end position="109"/>
    </location>
</feature>
<evidence type="ECO:0000256" key="1">
    <source>
        <dbReference type="SAM" id="Coils"/>
    </source>
</evidence>
<dbReference type="GO" id="GO:0005634">
    <property type="term" value="C:nucleus"/>
    <property type="evidence" value="ECO:0007669"/>
    <property type="project" value="TreeGrafter"/>
</dbReference>
<dbReference type="PANTHER" id="PTHR12243:SF69">
    <property type="entry name" value="SI:CH73-59F11.3"/>
    <property type="match status" value="1"/>
</dbReference>
<evidence type="ECO:0000259" key="2">
    <source>
        <dbReference type="PROSITE" id="PS51029"/>
    </source>
</evidence>
<feature type="domain" description="MADF" evidence="2">
    <location>
        <begin position="456"/>
        <end position="549"/>
    </location>
</feature>
<feature type="coiled-coil region" evidence="1">
    <location>
        <begin position="169"/>
        <end position="196"/>
    </location>
</feature>
<keyword evidence="4" id="KW-1185">Reference proteome</keyword>
<keyword evidence="1" id="KW-0175">Coiled coil</keyword>
<dbReference type="PANTHER" id="PTHR12243">
    <property type="entry name" value="MADF DOMAIN TRANSCRIPTION FACTOR"/>
    <property type="match status" value="1"/>
</dbReference>
<dbReference type="InterPro" id="IPR006578">
    <property type="entry name" value="MADF-dom"/>
</dbReference>
<protein>
    <recommendedName>
        <fullName evidence="2">MADF domain-containing protein</fullName>
    </recommendedName>
</protein>
<evidence type="ECO:0000313" key="4">
    <source>
        <dbReference type="Proteomes" id="UP000075881"/>
    </source>
</evidence>
<organism evidence="3 4">
    <name type="scientific">Anopheles christyi</name>
    <dbReference type="NCBI Taxonomy" id="43041"/>
    <lineage>
        <taxon>Eukaryota</taxon>
        <taxon>Metazoa</taxon>
        <taxon>Ecdysozoa</taxon>
        <taxon>Arthropoda</taxon>
        <taxon>Hexapoda</taxon>
        <taxon>Insecta</taxon>
        <taxon>Pterygota</taxon>
        <taxon>Neoptera</taxon>
        <taxon>Endopterygota</taxon>
        <taxon>Diptera</taxon>
        <taxon>Nematocera</taxon>
        <taxon>Culicoidea</taxon>
        <taxon>Culicidae</taxon>
        <taxon>Anophelinae</taxon>
        <taxon>Anopheles</taxon>
    </lineage>
</organism>
<dbReference type="VEuPathDB" id="VectorBase:ACHR006842"/>
<dbReference type="SMART" id="SM00595">
    <property type="entry name" value="MADF"/>
    <property type="match status" value="4"/>
</dbReference>
<reference evidence="3" key="2">
    <citation type="submission" date="2020-05" db="UniProtKB">
        <authorList>
            <consortium name="EnsemblMetazoa"/>
        </authorList>
    </citation>
    <scope>IDENTIFICATION</scope>
    <source>
        <strain evidence="3">ACHKN1017</strain>
    </source>
</reference>
<dbReference type="STRING" id="43041.A0A182K7V7"/>
<dbReference type="Pfam" id="PF10545">
    <property type="entry name" value="MADF_DNA_bdg"/>
    <property type="match status" value="3"/>
</dbReference>
<dbReference type="GO" id="GO:0005667">
    <property type="term" value="C:transcription regulator complex"/>
    <property type="evidence" value="ECO:0007669"/>
    <property type="project" value="TreeGrafter"/>
</dbReference>
<reference evidence="4" key="1">
    <citation type="submission" date="2013-03" db="EMBL/GenBank/DDBJ databases">
        <title>The Genome Sequence of Anopheles christyi ACHKN1017.</title>
        <authorList>
            <consortium name="The Broad Institute Genomics Platform"/>
            <person name="Neafsey D.E."/>
            <person name="Besansky N."/>
            <person name="Walker B."/>
            <person name="Young S.K."/>
            <person name="Zeng Q."/>
            <person name="Gargeya S."/>
            <person name="Fitzgerald M."/>
            <person name="Haas B."/>
            <person name="Abouelleil A."/>
            <person name="Allen A.W."/>
            <person name="Alvarado L."/>
            <person name="Arachchi H.M."/>
            <person name="Berlin A.M."/>
            <person name="Chapman S.B."/>
            <person name="Gainer-Dewar J."/>
            <person name="Goldberg J."/>
            <person name="Griggs A."/>
            <person name="Gujja S."/>
            <person name="Hansen M."/>
            <person name="Howarth C."/>
            <person name="Imamovic A."/>
            <person name="Ireland A."/>
            <person name="Larimer J."/>
            <person name="McCowan C."/>
            <person name="Murphy C."/>
            <person name="Pearson M."/>
            <person name="Poon T.W."/>
            <person name="Priest M."/>
            <person name="Roberts A."/>
            <person name="Saif S."/>
            <person name="Shea T."/>
            <person name="Sisk P."/>
            <person name="Sykes S."/>
            <person name="Wortman J."/>
            <person name="Nusbaum C."/>
            <person name="Birren B."/>
        </authorList>
    </citation>
    <scope>NUCLEOTIDE SEQUENCE [LARGE SCALE GENOMIC DNA]</scope>
    <source>
        <strain evidence="4">ACHKN1017</strain>
    </source>
</reference>
<proteinExistence type="predicted"/>
<feature type="domain" description="MADF" evidence="2">
    <location>
        <begin position="236"/>
        <end position="329"/>
    </location>
</feature>
<dbReference type="Proteomes" id="UP000075881">
    <property type="component" value="Unassembled WGS sequence"/>
</dbReference>
<name>A0A182K7V7_9DIPT</name>
<evidence type="ECO:0000313" key="3">
    <source>
        <dbReference type="EnsemblMetazoa" id="ACHR006842-PA"/>
    </source>
</evidence>
<accession>A0A182K7V7</accession>